<keyword evidence="4" id="KW-0949">S-adenosyl-L-methionine</keyword>
<dbReference type="InterPro" id="IPR023404">
    <property type="entry name" value="rSAM_horseshoe"/>
</dbReference>
<dbReference type="SUPFAM" id="SSF102114">
    <property type="entry name" value="Radical SAM enzymes"/>
    <property type="match status" value="1"/>
</dbReference>
<evidence type="ECO:0000313" key="10">
    <source>
        <dbReference type="EMBL" id="MFC1851782.1"/>
    </source>
</evidence>
<keyword evidence="5" id="KW-0479">Metal-binding</keyword>
<organism evidence="10 11">
    <name type="scientific">candidate division CSSED10-310 bacterium</name>
    <dbReference type="NCBI Taxonomy" id="2855610"/>
    <lineage>
        <taxon>Bacteria</taxon>
        <taxon>Bacteria division CSSED10-310</taxon>
    </lineage>
</organism>
<dbReference type="InterPro" id="IPR058240">
    <property type="entry name" value="rSAM_sf"/>
</dbReference>
<dbReference type="SFLD" id="SFLDG01082">
    <property type="entry name" value="B12-binding_domain_containing"/>
    <property type="match status" value="1"/>
</dbReference>
<dbReference type="SMART" id="SM00729">
    <property type="entry name" value="Elp3"/>
    <property type="match status" value="1"/>
</dbReference>
<dbReference type="SFLD" id="SFLDG01123">
    <property type="entry name" value="methyltransferase_(Class_B)"/>
    <property type="match status" value="1"/>
</dbReference>
<evidence type="ECO:0000259" key="8">
    <source>
        <dbReference type="PROSITE" id="PS51332"/>
    </source>
</evidence>
<dbReference type="EMBL" id="JBHPBY010000224">
    <property type="protein sequence ID" value="MFC1851782.1"/>
    <property type="molecule type" value="Genomic_DNA"/>
</dbReference>
<sequence>MKILMISPGWSKSSIWGHIWFKFPVISLPTLAAITPDHHEIRYVDDNIEPALIAADEDLVALTVMTPLAPRAYAIADFFRSHGKKVILGGVHPTFCPEEALQHADALVVGEGELSWPLALQDAEQGKLKTIYRAENLIESQKIPPPDRTILQNKKYFFTNLIQTTRGCPFDCEFCSVTSLYGGTYRVRPLEHIRQELDIIGKPGSFIFIVDDNIVGQSRYSQELFTVLKDYRYKWLSHASINLAFNDKLLRAAADSGCYGLFVGFESLNKDNLNLMGKKVNRIEYYQEAIARFHQVGIGVLGSFVLGYDHDQTGVFEEIFSFTVKTKLDGGLFTILTPYPGTKVRRRLEKQGRIISNDWSLYDMEHIVFRPTNMTVEQLYSGFKELTLSFHTVPTILKRLFMPTRSFQFFAPANFGFRNAWKKRFKNE</sequence>
<dbReference type="CDD" id="cd02068">
    <property type="entry name" value="radical_SAM_B12_BD"/>
    <property type="match status" value="1"/>
</dbReference>
<keyword evidence="3" id="KW-0808">Transferase</keyword>
<dbReference type="Gene3D" id="3.40.50.280">
    <property type="entry name" value="Cobalamin-binding domain"/>
    <property type="match status" value="1"/>
</dbReference>
<evidence type="ECO:0000256" key="6">
    <source>
        <dbReference type="ARBA" id="ARBA00023004"/>
    </source>
</evidence>
<dbReference type="Gene3D" id="3.80.30.20">
    <property type="entry name" value="tm_1862 like domain"/>
    <property type="match status" value="1"/>
</dbReference>
<dbReference type="Pfam" id="PF04055">
    <property type="entry name" value="Radical_SAM"/>
    <property type="match status" value="1"/>
</dbReference>
<reference evidence="10 11" key="1">
    <citation type="submission" date="2024-09" db="EMBL/GenBank/DDBJ databases">
        <title>Laminarin stimulates single cell rates of sulfate reduction while oxygen inhibits transcriptomic activity in coastal marine sediment.</title>
        <authorList>
            <person name="Lindsay M."/>
            <person name="Orcutt B."/>
            <person name="Emerson D."/>
            <person name="Stepanauskas R."/>
            <person name="D'Angelo T."/>
        </authorList>
    </citation>
    <scope>NUCLEOTIDE SEQUENCE [LARGE SCALE GENOMIC DNA]</scope>
    <source>
        <strain evidence="10">SAG AM-311-K15</strain>
    </source>
</reference>
<evidence type="ECO:0000313" key="11">
    <source>
        <dbReference type="Proteomes" id="UP001594351"/>
    </source>
</evidence>
<proteinExistence type="predicted"/>
<comment type="caution">
    <text evidence="10">The sequence shown here is derived from an EMBL/GenBank/DDBJ whole genome shotgun (WGS) entry which is preliminary data.</text>
</comment>
<keyword evidence="6" id="KW-0408">Iron</keyword>
<dbReference type="InterPro" id="IPR051198">
    <property type="entry name" value="BchE-like"/>
</dbReference>
<keyword evidence="11" id="KW-1185">Reference proteome</keyword>
<dbReference type="PROSITE" id="PS51332">
    <property type="entry name" value="B12_BINDING"/>
    <property type="match status" value="1"/>
</dbReference>
<evidence type="ECO:0000256" key="1">
    <source>
        <dbReference type="ARBA" id="ARBA00001966"/>
    </source>
</evidence>
<dbReference type="CDD" id="cd01335">
    <property type="entry name" value="Radical_SAM"/>
    <property type="match status" value="1"/>
</dbReference>
<dbReference type="SFLD" id="SFLDS00029">
    <property type="entry name" value="Radical_SAM"/>
    <property type="match status" value="1"/>
</dbReference>
<evidence type="ECO:0000256" key="4">
    <source>
        <dbReference type="ARBA" id="ARBA00022691"/>
    </source>
</evidence>
<accession>A0ABV6Z005</accession>
<evidence type="ECO:0000256" key="7">
    <source>
        <dbReference type="ARBA" id="ARBA00023014"/>
    </source>
</evidence>
<dbReference type="PANTHER" id="PTHR43409">
    <property type="entry name" value="ANAEROBIC MAGNESIUM-PROTOPORPHYRIN IX MONOMETHYL ESTER CYCLASE-RELATED"/>
    <property type="match status" value="1"/>
</dbReference>
<feature type="domain" description="Radical SAM core" evidence="9">
    <location>
        <begin position="154"/>
        <end position="373"/>
    </location>
</feature>
<evidence type="ECO:0000256" key="3">
    <source>
        <dbReference type="ARBA" id="ARBA00022679"/>
    </source>
</evidence>
<dbReference type="Proteomes" id="UP001594351">
    <property type="component" value="Unassembled WGS sequence"/>
</dbReference>
<dbReference type="InterPro" id="IPR034466">
    <property type="entry name" value="Methyltransferase_Class_B"/>
</dbReference>
<dbReference type="Pfam" id="PF02310">
    <property type="entry name" value="B12-binding"/>
    <property type="match status" value="1"/>
</dbReference>
<dbReference type="InterPro" id="IPR007197">
    <property type="entry name" value="rSAM"/>
</dbReference>
<feature type="domain" description="B12-binding" evidence="8">
    <location>
        <begin position="1"/>
        <end position="130"/>
    </location>
</feature>
<dbReference type="InterPro" id="IPR006638">
    <property type="entry name" value="Elp3/MiaA/NifB-like_rSAM"/>
</dbReference>
<evidence type="ECO:0000259" key="9">
    <source>
        <dbReference type="PROSITE" id="PS51918"/>
    </source>
</evidence>
<dbReference type="PANTHER" id="PTHR43409:SF7">
    <property type="entry name" value="BLL1977 PROTEIN"/>
    <property type="match status" value="1"/>
</dbReference>
<protein>
    <submittedName>
        <fullName evidence="10">B12-binding domain-containing radical SAM protein</fullName>
    </submittedName>
</protein>
<name>A0ABV6Z005_UNCC1</name>
<gene>
    <name evidence="10" type="ORF">ACFL27_16445</name>
</gene>
<keyword evidence="2" id="KW-0489">Methyltransferase</keyword>
<evidence type="ECO:0000256" key="2">
    <source>
        <dbReference type="ARBA" id="ARBA00022603"/>
    </source>
</evidence>
<keyword evidence="7" id="KW-0411">Iron-sulfur</keyword>
<evidence type="ECO:0000256" key="5">
    <source>
        <dbReference type="ARBA" id="ARBA00022723"/>
    </source>
</evidence>
<dbReference type="PROSITE" id="PS51918">
    <property type="entry name" value="RADICAL_SAM"/>
    <property type="match status" value="1"/>
</dbReference>
<comment type="cofactor">
    <cofactor evidence="1">
        <name>[4Fe-4S] cluster</name>
        <dbReference type="ChEBI" id="CHEBI:49883"/>
    </cofactor>
</comment>
<dbReference type="InterPro" id="IPR006158">
    <property type="entry name" value="Cobalamin-bd"/>
</dbReference>